<keyword evidence="4" id="KW-1185">Reference proteome</keyword>
<dbReference type="EMBL" id="JABXYR010000001">
    <property type="protein sequence ID" value="NWO22742.1"/>
    <property type="molecule type" value="Genomic_DNA"/>
</dbReference>
<comment type="caution">
    <text evidence="3">The sequence shown here is derived from an EMBL/GenBank/DDBJ whole genome shotgun (WGS) entry which is preliminary data.</text>
</comment>
<organism evidence="3 4">
    <name type="scientific">Mogibacterium timidum</name>
    <dbReference type="NCBI Taxonomy" id="35519"/>
    <lineage>
        <taxon>Bacteria</taxon>
        <taxon>Bacillati</taxon>
        <taxon>Bacillota</taxon>
        <taxon>Clostridia</taxon>
        <taxon>Peptostreptococcales</taxon>
        <taxon>Anaerovoracaceae</taxon>
        <taxon>Mogibacterium</taxon>
    </lineage>
</organism>
<sequence length="157" mass="16742">MSSLDGNTVIVLSLIVVVSLIGCSSKAIKNADKAKAKDKNDKQTESGSASSSDSDSDSEASSSSDTKDNKDKDKATDKSKDKTKDKKSGSSSGSSASPSGSAQTQAKQKVWVPEQGHYEERKVLKCRCGQKFSSMAAQQAHRNAYIAEKRKTNPSFE</sequence>
<keyword evidence="2" id="KW-0812">Transmembrane</keyword>
<feature type="compositionally biased region" description="Low complexity" evidence="1">
    <location>
        <begin position="45"/>
        <end position="64"/>
    </location>
</feature>
<feature type="region of interest" description="Disordered" evidence="1">
    <location>
        <begin position="29"/>
        <end position="119"/>
    </location>
</feature>
<name>A0A7Y8VQL6_9FIRM</name>
<proteinExistence type="predicted"/>
<evidence type="ECO:0000313" key="3">
    <source>
        <dbReference type="EMBL" id="NWO22742.1"/>
    </source>
</evidence>
<feature type="transmembrane region" description="Helical" evidence="2">
    <location>
        <begin position="6"/>
        <end position="28"/>
    </location>
</feature>
<feature type="compositionally biased region" description="Low complexity" evidence="1">
    <location>
        <begin position="89"/>
        <end position="101"/>
    </location>
</feature>
<dbReference type="Proteomes" id="UP000526307">
    <property type="component" value="Unassembled WGS sequence"/>
</dbReference>
<gene>
    <name evidence="3" type="ORF">HW270_01365</name>
</gene>
<accession>A0A7Y8VQL6</accession>
<dbReference type="RefSeq" id="WP_178978124.1">
    <property type="nucleotide sequence ID" value="NZ_JABXYR010000001.1"/>
</dbReference>
<evidence type="ECO:0000256" key="1">
    <source>
        <dbReference type="SAM" id="MobiDB-lite"/>
    </source>
</evidence>
<keyword evidence="2" id="KW-1133">Transmembrane helix</keyword>
<evidence type="ECO:0000313" key="4">
    <source>
        <dbReference type="Proteomes" id="UP000526307"/>
    </source>
</evidence>
<feature type="compositionally biased region" description="Basic and acidic residues" evidence="1">
    <location>
        <begin position="65"/>
        <end position="88"/>
    </location>
</feature>
<feature type="compositionally biased region" description="Basic and acidic residues" evidence="1">
    <location>
        <begin position="29"/>
        <end position="44"/>
    </location>
</feature>
<evidence type="ECO:0000256" key="2">
    <source>
        <dbReference type="SAM" id="Phobius"/>
    </source>
</evidence>
<keyword evidence="2" id="KW-0472">Membrane</keyword>
<reference evidence="3 4" key="1">
    <citation type="submission" date="2020-06" db="EMBL/GenBank/DDBJ databases">
        <title>Mogibacterium timidum strain W9173 genomic sequence.</title>
        <authorList>
            <person name="Wade W.G."/>
            <person name="Johnston C.D."/>
            <person name="Chen T."/>
            <person name="Dewhirst F.E."/>
        </authorList>
    </citation>
    <scope>NUCLEOTIDE SEQUENCE [LARGE SCALE GENOMIC DNA]</scope>
    <source>
        <strain evidence="3 4">W9173</strain>
    </source>
</reference>
<dbReference type="AlphaFoldDB" id="A0A7Y8VQL6"/>
<protein>
    <submittedName>
        <fullName evidence="3">Uncharacterized protein</fullName>
    </submittedName>
</protein>